<organism evidence="1 2">
    <name type="scientific">Streptococcus equi subsp. ruminatorum CECT 5772</name>
    <dbReference type="NCBI Taxonomy" id="1051981"/>
    <lineage>
        <taxon>Bacteria</taxon>
        <taxon>Bacillati</taxon>
        <taxon>Bacillota</taxon>
        <taxon>Bacilli</taxon>
        <taxon>Lactobacillales</taxon>
        <taxon>Streptococcaceae</taxon>
        <taxon>Streptococcus</taxon>
    </lineage>
</organism>
<evidence type="ECO:0000313" key="1">
    <source>
        <dbReference type="EMBL" id="KED05150.1"/>
    </source>
</evidence>
<reference evidence="1 2" key="1">
    <citation type="journal article" date="2014" name="Int. J. Syst. Evol. Microbiol.">
        <title>Phylogenomics and the dynamic genome evolution of the genus Streptococcus.</title>
        <authorList>
            <consortium name="The Broad Institute Genome Sequencing Platform"/>
            <person name="Richards V.P."/>
            <person name="Palmer S.R."/>
            <person name="Pavinski Bitar P.D."/>
            <person name="Qin X."/>
            <person name="Weinstock G.M."/>
            <person name="Highlander S.K."/>
            <person name="Town C.D."/>
            <person name="Burne R.A."/>
            <person name="Stanhope M.J."/>
        </authorList>
    </citation>
    <scope>NUCLEOTIDE SEQUENCE [LARGE SCALE GENOMIC DNA]</scope>
    <source>
        <strain evidence="1 2">CECT 5772</strain>
    </source>
</reference>
<accession>A0A922NVU9</accession>
<proteinExistence type="predicted"/>
<protein>
    <submittedName>
        <fullName evidence="1">Uncharacterized protein</fullName>
    </submittedName>
</protein>
<dbReference type="AlphaFoldDB" id="A0A922NVU9"/>
<evidence type="ECO:0000313" key="2">
    <source>
        <dbReference type="Proteomes" id="UP000028704"/>
    </source>
</evidence>
<dbReference type="Proteomes" id="UP000028704">
    <property type="component" value="Unassembled WGS sequence"/>
</dbReference>
<name>A0A922NVU9_9STRE</name>
<dbReference type="EMBL" id="AWEX01000009">
    <property type="protein sequence ID" value="KED05150.1"/>
    <property type="molecule type" value="Genomic_DNA"/>
</dbReference>
<sequence length="35" mass="4205">MELSWLAIRTIKHITFIKKYGFELSFESDFGKLRV</sequence>
<gene>
    <name evidence="1" type="ORF">CECT5772_01528</name>
</gene>
<comment type="caution">
    <text evidence="1">The sequence shown here is derived from an EMBL/GenBank/DDBJ whole genome shotgun (WGS) entry which is preliminary data.</text>
</comment>